<keyword evidence="1" id="KW-0175">Coiled coil</keyword>
<evidence type="ECO:0000256" key="2">
    <source>
        <dbReference type="SAM" id="MobiDB-lite"/>
    </source>
</evidence>
<accession>A0A6C0C0N3</accession>
<name>A0A6C0C0N3_9ZZZZ</name>
<dbReference type="EMBL" id="MN739301">
    <property type="protein sequence ID" value="QHS97661.1"/>
    <property type="molecule type" value="Genomic_DNA"/>
</dbReference>
<protein>
    <submittedName>
        <fullName evidence="3">Uncharacterized protein</fullName>
    </submittedName>
</protein>
<dbReference type="AlphaFoldDB" id="A0A6C0C0N3"/>
<evidence type="ECO:0000256" key="1">
    <source>
        <dbReference type="SAM" id="Coils"/>
    </source>
</evidence>
<feature type="region of interest" description="Disordered" evidence="2">
    <location>
        <begin position="270"/>
        <end position="291"/>
    </location>
</feature>
<reference evidence="3" key="1">
    <citation type="journal article" date="2020" name="Nature">
        <title>Giant virus diversity and host interactions through global metagenomics.</title>
        <authorList>
            <person name="Schulz F."/>
            <person name="Roux S."/>
            <person name="Paez-Espino D."/>
            <person name="Jungbluth S."/>
            <person name="Walsh D.A."/>
            <person name="Denef V.J."/>
            <person name="McMahon K.D."/>
            <person name="Konstantinidis K.T."/>
            <person name="Eloe-Fadrosh E.A."/>
            <person name="Kyrpides N.C."/>
            <person name="Woyke T."/>
        </authorList>
    </citation>
    <scope>NUCLEOTIDE SEQUENCE</scope>
    <source>
        <strain evidence="3">GVMAG-M-3300020182-33</strain>
    </source>
</reference>
<feature type="coiled-coil region" evidence="1">
    <location>
        <begin position="105"/>
        <end position="189"/>
    </location>
</feature>
<proteinExistence type="predicted"/>
<feature type="compositionally biased region" description="Basic residues" evidence="2">
    <location>
        <begin position="271"/>
        <end position="285"/>
    </location>
</feature>
<organism evidence="3">
    <name type="scientific">viral metagenome</name>
    <dbReference type="NCBI Taxonomy" id="1070528"/>
    <lineage>
        <taxon>unclassified sequences</taxon>
        <taxon>metagenomes</taxon>
        <taxon>organismal metagenomes</taxon>
    </lineage>
</organism>
<evidence type="ECO:0000313" key="3">
    <source>
        <dbReference type="EMBL" id="QHS97661.1"/>
    </source>
</evidence>
<sequence length="291" mass="32427">MEAHIQKLSQEADISHDSSIMMSDAEFLHKQGEYQSVMMQLLLNVRHLHTAMDASKLTKEDILQVTNGYANSTRILAELIKGLKTALFRLKGNLDQVLTQVTGHSSSLQDERNKHTREVDEAQAQLAHAKELLANILSTLEIDKTQSDQQIGHRLQQIRHNVASTQQHLNQTTEQLHAQRNEAQRAIAASLGQTAELQVQIANQNSNSAVGNYALNELERKVGELKDANAELTTANKTCNDKLNDDRMKFYKEAVFPAVGIFGTALIGAHQHGRSTGRRGARYKPSRSDSF</sequence>